<keyword evidence="3" id="KW-1003">Cell membrane</keyword>
<proteinExistence type="inferred from homology"/>
<dbReference type="Gene3D" id="3.20.20.80">
    <property type="entry name" value="Glycosidases"/>
    <property type="match status" value="1"/>
</dbReference>
<keyword evidence="9" id="KW-0325">Glycoprotein</keyword>
<comment type="catalytic activity">
    <reaction evidence="12">
        <text>Successive hydrolysis of beta-D-glucose units from the non-reducing ends of (1-&gt;3)-beta-D-glucans, releasing alpha-glucose.</text>
        <dbReference type="EC" id="3.2.1.58"/>
    </reaction>
</comment>
<dbReference type="InterPro" id="IPR050386">
    <property type="entry name" value="Glycosyl_hydrolase_5"/>
</dbReference>
<dbReference type="GO" id="GO:0005576">
    <property type="term" value="C:extracellular region"/>
    <property type="evidence" value="ECO:0007669"/>
    <property type="project" value="TreeGrafter"/>
</dbReference>
<dbReference type="GO" id="GO:0009251">
    <property type="term" value="P:glucan catabolic process"/>
    <property type="evidence" value="ECO:0007669"/>
    <property type="project" value="TreeGrafter"/>
</dbReference>
<evidence type="ECO:0000256" key="2">
    <source>
        <dbReference type="ARBA" id="ARBA00005641"/>
    </source>
</evidence>
<keyword evidence="7" id="KW-1133">Transmembrane helix</keyword>
<dbReference type="InterPro" id="IPR017853">
    <property type="entry name" value="GH"/>
</dbReference>
<dbReference type="EC" id="3.2.1.58" evidence="14"/>
<keyword evidence="6" id="KW-0735">Signal-anchor</keyword>
<evidence type="ECO:0000256" key="14">
    <source>
        <dbReference type="ARBA" id="ARBA00038929"/>
    </source>
</evidence>
<dbReference type="PANTHER" id="PTHR31297">
    <property type="entry name" value="GLUCAN ENDO-1,6-BETA-GLUCOSIDASE B"/>
    <property type="match status" value="1"/>
</dbReference>
<evidence type="ECO:0000256" key="12">
    <source>
        <dbReference type="ARBA" id="ARBA00036824"/>
    </source>
</evidence>
<accession>A0A7S4PAF8</accession>
<evidence type="ECO:0000256" key="15">
    <source>
        <dbReference type="ARBA" id="ARBA00041260"/>
    </source>
</evidence>
<keyword evidence="8" id="KW-0472">Membrane</keyword>
<dbReference type="GO" id="GO:0005886">
    <property type="term" value="C:plasma membrane"/>
    <property type="evidence" value="ECO:0007669"/>
    <property type="project" value="UniProtKB-SubCell"/>
</dbReference>
<dbReference type="GO" id="GO:0004338">
    <property type="term" value="F:glucan exo-1,3-beta-glucosidase activity"/>
    <property type="evidence" value="ECO:0007669"/>
    <property type="project" value="UniProtKB-EC"/>
</dbReference>
<keyword evidence="4" id="KW-0812">Transmembrane</keyword>
<evidence type="ECO:0000256" key="4">
    <source>
        <dbReference type="ARBA" id="ARBA00022692"/>
    </source>
</evidence>
<dbReference type="GO" id="GO:0071555">
    <property type="term" value="P:cell wall organization"/>
    <property type="evidence" value="ECO:0007669"/>
    <property type="project" value="UniProtKB-KW"/>
</dbReference>
<evidence type="ECO:0000256" key="8">
    <source>
        <dbReference type="ARBA" id="ARBA00023136"/>
    </source>
</evidence>
<comment type="function">
    <text evidence="13">Glucosidase involved in the degradation of cellulosic biomass. Active on lichenan.</text>
</comment>
<gene>
    <name evidence="18" type="ORF">GTHE00462_LOCUS31708</name>
</gene>
<name>A0A7S4PAF8_GUITH</name>
<evidence type="ECO:0000256" key="16">
    <source>
        <dbReference type="RuleBase" id="RU361153"/>
    </source>
</evidence>
<evidence type="ECO:0000256" key="10">
    <source>
        <dbReference type="ARBA" id="ARBA00023295"/>
    </source>
</evidence>
<protein>
    <recommendedName>
        <fullName evidence="14">glucan 1,3-beta-glucosidase</fullName>
        <ecNumber evidence="14">3.2.1.58</ecNumber>
    </recommendedName>
    <alternativeName>
        <fullName evidence="15">Exo-1,3-beta-glucanase D</fullName>
    </alternativeName>
</protein>
<evidence type="ECO:0000256" key="3">
    <source>
        <dbReference type="ARBA" id="ARBA00022475"/>
    </source>
</evidence>
<dbReference type="Pfam" id="PF00150">
    <property type="entry name" value="Cellulase"/>
    <property type="match status" value="1"/>
</dbReference>
<keyword evidence="5 16" id="KW-0378">Hydrolase</keyword>
<dbReference type="SUPFAM" id="SSF51445">
    <property type="entry name" value="(Trans)glycosidases"/>
    <property type="match status" value="1"/>
</dbReference>
<keyword evidence="10 16" id="KW-0326">Glycosidase</keyword>
<evidence type="ECO:0000259" key="17">
    <source>
        <dbReference type="Pfam" id="PF00150"/>
    </source>
</evidence>
<keyword evidence="11" id="KW-0961">Cell wall biogenesis/degradation</keyword>
<evidence type="ECO:0000256" key="11">
    <source>
        <dbReference type="ARBA" id="ARBA00023316"/>
    </source>
</evidence>
<evidence type="ECO:0000256" key="6">
    <source>
        <dbReference type="ARBA" id="ARBA00022968"/>
    </source>
</evidence>
<feature type="domain" description="Glycoside hydrolase family 5" evidence="17">
    <location>
        <begin position="218"/>
        <end position="478"/>
    </location>
</feature>
<dbReference type="AlphaFoldDB" id="A0A7S4PAF8"/>
<evidence type="ECO:0000256" key="13">
    <source>
        <dbReference type="ARBA" id="ARBA00037126"/>
    </source>
</evidence>
<evidence type="ECO:0000256" key="7">
    <source>
        <dbReference type="ARBA" id="ARBA00022989"/>
    </source>
</evidence>
<organism evidence="18">
    <name type="scientific">Guillardia theta</name>
    <name type="common">Cryptophyte</name>
    <name type="synonym">Cryptomonas phi</name>
    <dbReference type="NCBI Taxonomy" id="55529"/>
    <lineage>
        <taxon>Eukaryota</taxon>
        <taxon>Cryptophyceae</taxon>
        <taxon>Pyrenomonadales</taxon>
        <taxon>Geminigeraceae</taxon>
        <taxon>Guillardia</taxon>
    </lineage>
</organism>
<reference evidence="18" key="1">
    <citation type="submission" date="2021-01" db="EMBL/GenBank/DDBJ databases">
        <authorList>
            <person name="Corre E."/>
            <person name="Pelletier E."/>
            <person name="Niang G."/>
            <person name="Scheremetjew M."/>
            <person name="Finn R."/>
            <person name="Kale V."/>
            <person name="Holt S."/>
            <person name="Cochrane G."/>
            <person name="Meng A."/>
            <person name="Brown T."/>
            <person name="Cohen L."/>
        </authorList>
    </citation>
    <scope>NUCLEOTIDE SEQUENCE</scope>
    <source>
        <strain evidence="18">CCMP 2712</strain>
    </source>
</reference>
<evidence type="ECO:0000256" key="1">
    <source>
        <dbReference type="ARBA" id="ARBA00004401"/>
    </source>
</evidence>
<sequence length="563" mass="63780">MEAGLSYHLVRLVRAYCGRRGREEALAACSQHKVKPRPDPVIAAFGSETSTDSDLKDLGEHRISIIESGVADGVRIVFDNQEENLSQMVDASLNAIGSTCCDIEKFHISTLAFLSGCFWSSWMLNLSSMAERSLIVLNQSFHRSHWRHDKWLGANLGGWFLLEPGPASPLFEDCQEMLKSRGEEKASCGCEWSLCSCLDKVEKGVKSEVLRKHRKNHFDASTFKKIADHGLNAVRIPFGYWIVTGPTNADVYDGPALDQLDEAVKMARTCNLQVVLDLHGNPGGENGLRPCGREKQDWTWKEWRQEEALECLRQVVVRYRGFDNVTGIQVCNEPSPAIPSNVLCDFYEESIRVVREAGMSPHDVCIILPIFTQWRIREISRLWLERGNIHRYDNVAWDIHFYHDFHSAWSLLSHEQHVAVLQDEARELTHLHAAMVGEWSASRPGPYPEEEVKDFVMQQVLAYNHSSHGWFFWNWHDYSFYDKWDMENGVIGNGRLPRSLSELKSQCLVSAWRESPFSVPTSAPSGSLAMLVSWIGRSVGNPLVALYDGGFAASFLSWRSAFS</sequence>
<comment type="similarity">
    <text evidence="2 16">Belongs to the glycosyl hydrolase 5 (cellulase A) family.</text>
</comment>
<comment type="subcellular location">
    <subcellularLocation>
        <location evidence="1">Cell membrane</location>
        <topology evidence="1">Single-pass type II membrane protein</topology>
    </subcellularLocation>
</comment>
<evidence type="ECO:0000256" key="5">
    <source>
        <dbReference type="ARBA" id="ARBA00022801"/>
    </source>
</evidence>
<dbReference type="InterPro" id="IPR001547">
    <property type="entry name" value="Glyco_hydro_5"/>
</dbReference>
<dbReference type="PANTHER" id="PTHR31297:SF34">
    <property type="entry name" value="GLUCAN 1,3-BETA-GLUCOSIDASE 2"/>
    <property type="match status" value="1"/>
</dbReference>
<dbReference type="GO" id="GO:0009986">
    <property type="term" value="C:cell surface"/>
    <property type="evidence" value="ECO:0007669"/>
    <property type="project" value="TreeGrafter"/>
</dbReference>
<dbReference type="EMBL" id="HBKN01040537">
    <property type="protein sequence ID" value="CAE2328514.1"/>
    <property type="molecule type" value="Transcribed_RNA"/>
</dbReference>
<evidence type="ECO:0000313" key="18">
    <source>
        <dbReference type="EMBL" id="CAE2328514.1"/>
    </source>
</evidence>
<evidence type="ECO:0000256" key="9">
    <source>
        <dbReference type="ARBA" id="ARBA00023180"/>
    </source>
</evidence>